<sequence>MKSYILLDIETKQLYISRDVIFHENIFPLFSPTSPSEVKTLFSDIVIPTFKPIQQQVHTLKPVTDSSNFPGFTPAAPTHHTQLAILNNTQPQPLHSGSNILISTPEINTINLSDTGNISVPVPTHNSQFKNAASTPEANPKIPLKTGSTPRPVTNTLSQPRTTASKSEAPIPGCQQQDAITAAPTPLKTTKTGRTLHKPKHLQDYICHASSTTHQIEPFLSYIKLHPQFRAAVLAAYFEIEPQSYAEAAQIRHWLLAMDKETTALKKTILGLLPSDHLDIKPLVANWYTKLNTIKVGMLNDLKIV</sequence>
<evidence type="ECO:0000313" key="2">
    <source>
        <dbReference type="EnsemblPlants" id="cds.evm.model.04.1261"/>
    </source>
</evidence>
<name>A0A803PCD6_CANSA</name>
<dbReference type="EMBL" id="UZAU01000382">
    <property type="status" value="NOT_ANNOTATED_CDS"/>
    <property type="molecule type" value="Genomic_DNA"/>
</dbReference>
<reference evidence="2" key="1">
    <citation type="submission" date="2018-11" db="EMBL/GenBank/DDBJ databases">
        <authorList>
            <person name="Grassa J C."/>
        </authorList>
    </citation>
    <scope>NUCLEOTIDE SEQUENCE [LARGE SCALE GENOMIC DNA]</scope>
</reference>
<organism evidence="2 3">
    <name type="scientific">Cannabis sativa</name>
    <name type="common">Hemp</name>
    <name type="synonym">Marijuana</name>
    <dbReference type="NCBI Taxonomy" id="3483"/>
    <lineage>
        <taxon>Eukaryota</taxon>
        <taxon>Viridiplantae</taxon>
        <taxon>Streptophyta</taxon>
        <taxon>Embryophyta</taxon>
        <taxon>Tracheophyta</taxon>
        <taxon>Spermatophyta</taxon>
        <taxon>Magnoliopsida</taxon>
        <taxon>eudicotyledons</taxon>
        <taxon>Gunneridae</taxon>
        <taxon>Pentapetalae</taxon>
        <taxon>rosids</taxon>
        <taxon>fabids</taxon>
        <taxon>Rosales</taxon>
        <taxon>Cannabaceae</taxon>
        <taxon>Cannabis</taxon>
    </lineage>
</organism>
<feature type="region of interest" description="Disordered" evidence="1">
    <location>
        <begin position="130"/>
        <end position="172"/>
    </location>
</feature>
<accession>A0A803PCD6</accession>
<dbReference type="Gramene" id="evm.model.04.1261">
    <property type="protein sequence ID" value="cds.evm.model.04.1261"/>
    <property type="gene ID" value="evm.TU.04.1261"/>
</dbReference>
<dbReference type="EnsemblPlants" id="evm.model.04.1261">
    <property type="protein sequence ID" value="cds.evm.model.04.1261"/>
    <property type="gene ID" value="evm.TU.04.1261"/>
</dbReference>
<dbReference type="OMA" id="YHEASKY"/>
<feature type="compositionally biased region" description="Polar residues" evidence="1">
    <location>
        <begin position="146"/>
        <end position="166"/>
    </location>
</feature>
<dbReference type="Proteomes" id="UP000596661">
    <property type="component" value="Chromosome 4"/>
</dbReference>
<protein>
    <submittedName>
        <fullName evidence="2">Uncharacterized protein</fullName>
    </submittedName>
</protein>
<evidence type="ECO:0000256" key="1">
    <source>
        <dbReference type="SAM" id="MobiDB-lite"/>
    </source>
</evidence>
<keyword evidence="3" id="KW-1185">Reference proteome</keyword>
<reference evidence="2" key="2">
    <citation type="submission" date="2021-03" db="UniProtKB">
        <authorList>
            <consortium name="EnsemblPlants"/>
        </authorList>
    </citation>
    <scope>IDENTIFICATION</scope>
</reference>
<proteinExistence type="predicted"/>
<evidence type="ECO:0000313" key="3">
    <source>
        <dbReference type="Proteomes" id="UP000596661"/>
    </source>
</evidence>
<dbReference type="AlphaFoldDB" id="A0A803PCD6"/>